<dbReference type="Proteomes" id="UP000215563">
    <property type="component" value="Unassembled WGS sequence"/>
</dbReference>
<comment type="caution">
    <text evidence="3">The sequence shown here is derived from an EMBL/GenBank/DDBJ whole genome shotgun (WGS) entry which is preliminary data.</text>
</comment>
<name>A0A229R9U2_AMYAL</name>
<gene>
    <name evidence="3" type="ORF">CFP75_38285</name>
</gene>
<sequence length="1698" mass="185554">MMMGLRKLSPGGHEYLTNSVACADRDRELEPGELLSDYYLSRGYPAGEWFGAGADRLGLSGEVSAAQLDALFGEGRHPHADAIENEMIADGATAEEALRATRLGRRFPHYSSLDHMRGQVSQAYKDYNRENGRPVGAPIPAAKRAKLRHAFQVAAFTKAHDGVGPEGEKELQKWLAEQKRSLKNAVSGFEMVFAPDKSVSLAWANAKPIERDLIAGIVRQAARDTLSYVERNAVFTRRGNLGEAQVDVNGITAALFEHWDSRASDPHLHIHALISSKVQRSDDGEWTALDGRTILAATVTASEYFDSRVRDLFREQGASWTQRAAHGVDMTRPVWQLAGILVSLVKAFSQRHTQFEAARAKRIVEFTKAHGREPKPKEIFAINRAAQYDNRPGKQPPRTLAEHLRVWREHAITIVPASILDVLGRRVFLTGTNDAPDVDVAKLARVTRQVVSDHYSHFSWWNLAAEAHRQSAHLTLPAAAREKLVDDVVATVLARPDTLALTGPVAVAEPVSLCRRDGGSVFVEHRSPRYTTTATLAAEGDLVAWARRGGGHRLLPGTVDKAMAGQKLNSGQRRMVAEFARSGRRLQLALAPAGAGKTTAMKVLATAWRRTGHRVYAFGPSARAAQELGASIGARPHTLHQLTTAQRLGFVERAFPIAAGDLVIIDEAAMAGTHTLHSVVKYALRRGADVRLIGDDAQLAAVEAGGAIRLIAHDVGAVRFREIVRFQGEDRLDQAAASLQIRNANPKGLKYYFDTGRVLDGSLETMRDAAHTNWRADLDRGVQSLLIVPTNADTVVLNTEARNVRLQRGDLVRGREVDLHDTTTASVGDWVVTRHNQRLLSLYGGQDFVKNGDVWTVKSVRRDGRITVTHRSHKGTITLPADYVKAHVELAYAATVNRVQGMTSTGNAHLLVPPTMTREQFYPGITRAMWQNFMYVITVHHVIDQHQETPEAQTPEAVLTGVLHHSGAEVSATETLREAQDVEVSLGTLVLRYNYTATYRDEERYRAVLTRHAPMTVDLDSEPALIQTLRNAHDLGWQPDPLVREALRGGPLHKVNDPGAVLSLRIATHVKQQPPPQPTAPASHEDIVRWRGLIDAIAPHVAVEDPQWNRVWRRAAGALAAGFDTDAALTMVAHRLAGRPSCPDPMSDDQYADAVLITELERRAEFGEAHRPAVPWLARPDFGFVRHVPGHAQYLTETNAAIASRVDELRAAAIRAAPAWAAQLGPRPDSPIAAEQWDDLVGLAAGYRETFRISGADPGEPLGPAPGSHGARAHAWHTLTSQWDALVQGTTTTAPDQDAPAVVESAAQEDTLIEFEPVENRYVTETLDVLVRKYDLHARDGDEDRYLDALARYVPGAINAGAEPAALAALARAQDLGWQAERLVRAVADRTGFGWANDPAAVIAKRISAHVATHAPPAVVGVPDDNQVSRWRSLVVEHLPEADVDDERWGIVWRHAAGGENRGLTADSALADAAAQVAETAQHTGAVTPRQVGEALVAALATQFDSGSGYHLPLPWQAVADHGHTSGPSSRIERLDALNGEIAERIHQLREQVLSQRPAWASHIGPRPADPSAAQRWDEAIGLAAAYREHFHVTGNSPHAPLGPEPGHLGTKAQAWNTITHTWRDIMAIPHDPEDQRSDALLSVETARDTRDGVETAALSDNAAAERDQTDDERYQHHDEDMDASDTEAADLRNGLGF</sequence>
<dbReference type="SUPFAM" id="SSF52540">
    <property type="entry name" value="P-loop containing nucleoside triphosphate hydrolases"/>
    <property type="match status" value="2"/>
</dbReference>
<dbReference type="InterPro" id="IPR027417">
    <property type="entry name" value="P-loop_NTPase"/>
</dbReference>
<reference evidence="3 4" key="1">
    <citation type="submission" date="2017-07" db="EMBL/GenBank/DDBJ databases">
        <title>Amycolatopsis alba DSM 44262 Genome sequencing and assembly.</title>
        <authorList>
            <person name="Kaur N."/>
            <person name="Mayilraj S."/>
        </authorList>
    </citation>
    <scope>NUCLEOTIDE SEQUENCE [LARGE SCALE GENOMIC DNA]</scope>
    <source>
        <strain evidence="3 4">DSM 44262</strain>
    </source>
</reference>
<feature type="compositionally biased region" description="Basic and acidic residues" evidence="1">
    <location>
        <begin position="1664"/>
        <end position="1680"/>
    </location>
</feature>
<evidence type="ECO:0000256" key="1">
    <source>
        <dbReference type="SAM" id="MobiDB-lite"/>
    </source>
</evidence>
<feature type="region of interest" description="Disordered" evidence="1">
    <location>
        <begin position="1648"/>
        <end position="1698"/>
    </location>
</feature>
<dbReference type="Pfam" id="PF08751">
    <property type="entry name" value="TrwC"/>
    <property type="match status" value="1"/>
</dbReference>
<keyword evidence="4" id="KW-1185">Reference proteome</keyword>
<accession>A0A229R9U2</accession>
<dbReference type="CDD" id="cd17933">
    <property type="entry name" value="DEXSc_RecD-like"/>
    <property type="match status" value="1"/>
</dbReference>
<feature type="domain" description="TrwC relaxase" evidence="2">
    <location>
        <begin position="12"/>
        <end position="411"/>
    </location>
</feature>
<evidence type="ECO:0000259" key="2">
    <source>
        <dbReference type="Pfam" id="PF08751"/>
    </source>
</evidence>
<dbReference type="OrthoDB" id="4524286at2"/>
<protein>
    <recommendedName>
        <fullName evidence="2">TrwC relaxase domain-containing protein</fullName>
    </recommendedName>
</protein>
<dbReference type="EMBL" id="NMQU01000148">
    <property type="protein sequence ID" value="OXM43428.1"/>
    <property type="molecule type" value="Genomic_DNA"/>
</dbReference>
<dbReference type="RefSeq" id="WP_084702247.1">
    <property type="nucleotide sequence ID" value="NZ_KB913032.1"/>
</dbReference>
<dbReference type="SUPFAM" id="SSF55464">
    <property type="entry name" value="Origin of replication-binding domain, RBD-like"/>
    <property type="match status" value="1"/>
</dbReference>
<dbReference type="Pfam" id="PF13604">
    <property type="entry name" value="AAA_30"/>
    <property type="match status" value="1"/>
</dbReference>
<dbReference type="Gene3D" id="3.40.50.300">
    <property type="entry name" value="P-loop containing nucleotide triphosphate hydrolases"/>
    <property type="match status" value="2"/>
</dbReference>
<evidence type="ECO:0000313" key="3">
    <source>
        <dbReference type="EMBL" id="OXM43428.1"/>
    </source>
</evidence>
<dbReference type="Gene3D" id="2.30.30.940">
    <property type="match status" value="1"/>
</dbReference>
<evidence type="ECO:0000313" key="4">
    <source>
        <dbReference type="Proteomes" id="UP000215563"/>
    </source>
</evidence>
<dbReference type="InterPro" id="IPR014862">
    <property type="entry name" value="TrwC"/>
</dbReference>
<proteinExistence type="predicted"/>
<dbReference type="NCBIfam" id="NF041492">
    <property type="entry name" value="MobF"/>
    <property type="match status" value="1"/>
</dbReference>
<organism evidence="3 4">
    <name type="scientific">Amycolatopsis alba DSM 44262</name>
    <dbReference type="NCBI Taxonomy" id="1125972"/>
    <lineage>
        <taxon>Bacteria</taxon>
        <taxon>Bacillati</taxon>
        <taxon>Actinomycetota</taxon>
        <taxon>Actinomycetes</taxon>
        <taxon>Pseudonocardiales</taxon>
        <taxon>Pseudonocardiaceae</taxon>
        <taxon>Amycolatopsis</taxon>
    </lineage>
</organism>